<feature type="region of interest" description="Disordered" evidence="1">
    <location>
        <begin position="285"/>
        <end position="323"/>
    </location>
</feature>
<proteinExistence type="predicted"/>
<name>A0A2P4XY08_9STRA</name>
<gene>
    <name evidence="2" type="ORF">PHPALM_13109</name>
</gene>
<dbReference type="Proteomes" id="UP000237271">
    <property type="component" value="Unassembled WGS sequence"/>
</dbReference>
<evidence type="ECO:0008006" key="4">
    <source>
        <dbReference type="Google" id="ProtNLM"/>
    </source>
</evidence>
<evidence type="ECO:0000256" key="1">
    <source>
        <dbReference type="SAM" id="MobiDB-lite"/>
    </source>
</evidence>
<sequence>MTLGPPGSSMLPERKANASQYQPGKAYAPLYSDRIHTFFNPAMYRFLKEQQTATTQPMTQPQTDPRGMRDVEVESVGPHSGYQGEFDPDDLSIDIPKPALAYHQGTSVGVAAPRIRVSVISELKEFSDKENDEARARSWLGKVKSAFVRDQALDSEKCLVFGDLLTGPAGNWYRQLSRSTRSNWKDLLGTFQTQYCGQGVSVARQYYHARKRSDESPLEYFHRLNVAGLRAKLQIKDGPEATRREDVEHFIETLDDRDLTDQLAILRLTDADALEYTFRARKAHAGSNRFQQKAATTRNAAHRRRHEQCKRESESDTGDSGSEDEFRQIYVAAFAGRGNQENPRSPPQDDGKPKLTRWTHCVSSKHDDLGCWKRLTCQKCNRKGHPSDHCLFVCRACGEIHEAGKCPMEEFYNLILVRPHQSRWDVARRRGEDVKLERSPGWNLVRAERSKLCIYAYVEKKTGPKVSNRANSTYNIRKMHGNHTWAIESLRMNEYARSDVVMELDLLPGESRGYWKYHAPGKWFKQAKAVGKLNNERTTLLFDSGAESRSWTLW</sequence>
<feature type="region of interest" description="Disordered" evidence="1">
    <location>
        <begin position="1"/>
        <end position="21"/>
    </location>
</feature>
<reference evidence="2 3" key="1">
    <citation type="journal article" date="2017" name="Genome Biol. Evol.">
        <title>Phytophthora megakarya and P. palmivora, closely related causal agents of cacao black pod rot, underwent increases in genome sizes and gene numbers by different mechanisms.</title>
        <authorList>
            <person name="Ali S.S."/>
            <person name="Shao J."/>
            <person name="Lary D.J."/>
            <person name="Kronmiller B."/>
            <person name="Shen D."/>
            <person name="Strem M.D."/>
            <person name="Amoako-Attah I."/>
            <person name="Akrofi A.Y."/>
            <person name="Begoude B.A."/>
            <person name="Ten Hoopen G.M."/>
            <person name="Coulibaly K."/>
            <person name="Kebe B.I."/>
            <person name="Melnick R.L."/>
            <person name="Guiltinan M.J."/>
            <person name="Tyler B.M."/>
            <person name="Meinhardt L.W."/>
            <person name="Bailey B.A."/>
        </authorList>
    </citation>
    <scope>NUCLEOTIDE SEQUENCE [LARGE SCALE GENOMIC DNA]</scope>
    <source>
        <strain evidence="3">sbr112.9</strain>
    </source>
</reference>
<keyword evidence="3" id="KW-1185">Reference proteome</keyword>
<dbReference type="OrthoDB" id="128058at2759"/>
<protein>
    <recommendedName>
        <fullName evidence="4">Retrotransposon gag domain-containing protein</fullName>
    </recommendedName>
</protein>
<accession>A0A2P4XY08</accession>
<feature type="region of interest" description="Disordered" evidence="1">
    <location>
        <begin position="335"/>
        <end position="356"/>
    </location>
</feature>
<dbReference type="EMBL" id="NCKW01007014">
    <property type="protein sequence ID" value="POM70450.1"/>
    <property type="molecule type" value="Genomic_DNA"/>
</dbReference>
<organism evidence="2 3">
    <name type="scientific">Phytophthora palmivora</name>
    <dbReference type="NCBI Taxonomy" id="4796"/>
    <lineage>
        <taxon>Eukaryota</taxon>
        <taxon>Sar</taxon>
        <taxon>Stramenopiles</taxon>
        <taxon>Oomycota</taxon>
        <taxon>Peronosporomycetes</taxon>
        <taxon>Peronosporales</taxon>
        <taxon>Peronosporaceae</taxon>
        <taxon>Phytophthora</taxon>
    </lineage>
</organism>
<evidence type="ECO:0000313" key="2">
    <source>
        <dbReference type="EMBL" id="POM70450.1"/>
    </source>
</evidence>
<dbReference type="AlphaFoldDB" id="A0A2P4XY08"/>
<comment type="caution">
    <text evidence="2">The sequence shown here is derived from an EMBL/GenBank/DDBJ whole genome shotgun (WGS) entry which is preliminary data.</text>
</comment>
<evidence type="ECO:0000313" key="3">
    <source>
        <dbReference type="Proteomes" id="UP000237271"/>
    </source>
</evidence>